<protein>
    <submittedName>
        <fullName evidence="1">Uncharacterized protein</fullName>
    </submittedName>
</protein>
<dbReference type="AlphaFoldDB" id="A0A369WGX3"/>
<gene>
    <name evidence="1" type="ORF">DV711_13790</name>
</gene>
<keyword evidence="2" id="KW-1185">Reference proteome</keyword>
<dbReference type="Proteomes" id="UP000253769">
    <property type="component" value="Unassembled WGS sequence"/>
</dbReference>
<comment type="caution">
    <text evidence="1">The sequence shown here is derived from an EMBL/GenBank/DDBJ whole genome shotgun (WGS) entry which is preliminary data.</text>
</comment>
<evidence type="ECO:0000313" key="2">
    <source>
        <dbReference type="Proteomes" id="UP000253769"/>
    </source>
</evidence>
<proteinExistence type="predicted"/>
<reference evidence="1 2" key="1">
    <citation type="submission" date="2018-07" db="EMBL/GenBank/DDBJ databases">
        <title>Motiliproteus coralliicola sp. nov., a bacterium isolated from Coral.</title>
        <authorList>
            <person name="Wang G."/>
        </authorList>
    </citation>
    <scope>NUCLEOTIDE SEQUENCE [LARGE SCALE GENOMIC DNA]</scope>
    <source>
        <strain evidence="1 2">C34</strain>
    </source>
</reference>
<accession>A0A369WGX3</accession>
<evidence type="ECO:0000313" key="1">
    <source>
        <dbReference type="EMBL" id="RDE19934.1"/>
    </source>
</evidence>
<organism evidence="1 2">
    <name type="scientific">Motiliproteus coralliicola</name>
    <dbReference type="NCBI Taxonomy" id="2283196"/>
    <lineage>
        <taxon>Bacteria</taxon>
        <taxon>Pseudomonadati</taxon>
        <taxon>Pseudomonadota</taxon>
        <taxon>Gammaproteobacteria</taxon>
        <taxon>Oceanospirillales</taxon>
        <taxon>Oceanospirillaceae</taxon>
        <taxon>Motiliproteus</taxon>
    </lineage>
</organism>
<dbReference type="EMBL" id="QQOH01000003">
    <property type="protein sequence ID" value="RDE19934.1"/>
    <property type="molecule type" value="Genomic_DNA"/>
</dbReference>
<name>A0A369WGX3_9GAMM</name>
<sequence length="83" mass="8973">MEGGEVLREGLERSSTFAGGALFDEGTEVQPAIPSAINNSAAILPVFILKIPLNDRSGIIARLPGNNRPLRRSHPVKMWESCC</sequence>